<keyword evidence="1" id="KW-0808">Transferase</keyword>
<protein>
    <submittedName>
        <fullName evidence="1">Pyridoxal phosphate-dependent transferase</fullName>
    </submittedName>
</protein>
<reference evidence="1 2" key="1">
    <citation type="submission" date="2015-03" db="EMBL/GenBank/DDBJ databases">
        <authorList>
            <person name="Murphy D."/>
        </authorList>
    </citation>
    <scope>NUCLEOTIDE SEQUENCE [LARGE SCALE GENOMIC DNA]</scope>
    <source>
        <strain evidence="1 2">OL-4</strain>
    </source>
</reference>
<dbReference type="Gene3D" id="3.40.640.10">
    <property type="entry name" value="Type I PLP-dependent aspartate aminotransferase-like (Major domain)"/>
    <property type="match status" value="1"/>
</dbReference>
<dbReference type="SUPFAM" id="SSF53383">
    <property type="entry name" value="PLP-dependent transferases"/>
    <property type="match status" value="1"/>
</dbReference>
<evidence type="ECO:0000313" key="1">
    <source>
        <dbReference type="EMBL" id="CFX44986.1"/>
    </source>
</evidence>
<dbReference type="PANTHER" id="PTHR46658">
    <property type="entry name" value="CYS OR MET METABOLISM PYRIDOXAL-PHOSPHATE-DEPENDENT ENZYME"/>
    <property type="match status" value="1"/>
</dbReference>
<dbReference type="AlphaFoldDB" id="A0A0E4C8E5"/>
<dbReference type="InterPro" id="IPR009651">
    <property type="entry name" value="Met_g_lyase_put"/>
</dbReference>
<dbReference type="Pfam" id="PF06838">
    <property type="entry name" value="Met_gamma_lyase"/>
    <property type="match status" value="1"/>
</dbReference>
<organism evidence="1 2">
    <name type="scientific">Syntrophomonas zehnderi OL-4</name>
    <dbReference type="NCBI Taxonomy" id="690567"/>
    <lineage>
        <taxon>Bacteria</taxon>
        <taxon>Bacillati</taxon>
        <taxon>Bacillota</taxon>
        <taxon>Clostridia</taxon>
        <taxon>Eubacteriales</taxon>
        <taxon>Syntrophomonadaceae</taxon>
        <taxon>Syntrophomonas</taxon>
    </lineage>
</organism>
<dbReference type="PANTHER" id="PTHR46658:SF1">
    <property type="entry name" value="CYS OR MET METABOLISM PYRIDOXAL-PHOSPHATE-DEPENDENT ENZYME"/>
    <property type="match status" value="1"/>
</dbReference>
<dbReference type="GO" id="GO:0016740">
    <property type="term" value="F:transferase activity"/>
    <property type="evidence" value="ECO:0007669"/>
    <property type="project" value="UniProtKB-KW"/>
</dbReference>
<dbReference type="STRING" id="690567.1238"/>
<proteinExistence type="predicted"/>
<name>A0A0E4C8E5_9FIRM</name>
<sequence>MVLFFLESLRFIRSAEKEMQTIFQFYEETAFNNQQKVLKALQDHRVRDSHFTNTTGYGYQDLSRDELESIYAQIFGAEDAMVRSQIVSGTHAISACLMAVLRPGDELLSAVGSPYDTLLNVIGVKTAHKGSLIERGIRYREIALHSNGEPDLEAIRAGIKADTRMVLIQRSRGYSLRPPLRVEQIEQIIKVIRQVNKDIIIFVDNCYGEFVEQHEPTQLGADLMAGSLIKNPGGGLAPAGGYVLGRKDLVEEVAYHVTAPGLGKELGASLANNRLLYQGLFLAPHVVLQAIKTACLLAYVFEQCGYEVSPRWNDRRGDIVQAIQMNTADEVIRFCQIVQSTSPVDSDVKLEYAGMPGYADRVVMAAGTFVQGSSIELSCDAPLREPYTVYFQGALTYEHGRYTAWQLVDNFKREKRQ</sequence>
<dbReference type="EMBL" id="CGIH01000025">
    <property type="protein sequence ID" value="CFX44986.1"/>
    <property type="molecule type" value="Genomic_DNA"/>
</dbReference>
<dbReference type="Gene3D" id="3.90.1150.60">
    <property type="entry name" value="Methioning gamme-lyase, C-terminal domain"/>
    <property type="match status" value="1"/>
</dbReference>
<keyword evidence="2" id="KW-1185">Reference proteome</keyword>
<dbReference type="Proteomes" id="UP000045545">
    <property type="component" value="Unassembled WGS sequence"/>
</dbReference>
<dbReference type="InterPro" id="IPR015421">
    <property type="entry name" value="PyrdxlP-dep_Trfase_major"/>
</dbReference>
<gene>
    <name evidence="1" type="ORF">1238</name>
</gene>
<evidence type="ECO:0000313" key="2">
    <source>
        <dbReference type="Proteomes" id="UP000045545"/>
    </source>
</evidence>
<accession>A0A0E4C8E5</accession>
<dbReference type="InterPro" id="IPR015424">
    <property type="entry name" value="PyrdxlP-dep_Trfase"/>
</dbReference>